<gene>
    <name evidence="5" type="ORF">FCI23_41010</name>
</gene>
<name>A0A4V6WJ11_9ACTN</name>
<dbReference type="RefSeq" id="WP_136729212.1">
    <property type="nucleotide sequence ID" value="NZ_SUMC01000075.1"/>
</dbReference>
<evidence type="ECO:0000313" key="5">
    <source>
        <dbReference type="EMBL" id="TKA01169.1"/>
    </source>
</evidence>
<evidence type="ECO:0000256" key="2">
    <source>
        <dbReference type="ARBA" id="ARBA00022801"/>
    </source>
</evidence>
<dbReference type="InterPro" id="IPR029000">
    <property type="entry name" value="Cyclophilin-like_dom_sf"/>
</dbReference>
<reference evidence="5 6" key="1">
    <citation type="submission" date="2019-04" db="EMBL/GenBank/DDBJ databases">
        <title>Streptomyces oryziradicis sp. nov., a novel actinomycete isolated from rhizosphere soil of rice (Oryza sativa L.).</title>
        <authorList>
            <person name="Li C."/>
        </authorList>
    </citation>
    <scope>NUCLEOTIDE SEQUENCE [LARGE SCALE GENOMIC DNA]</scope>
    <source>
        <strain evidence="5 6">NEAU-C40</strain>
    </source>
</reference>
<dbReference type="GO" id="GO:0005524">
    <property type="term" value="F:ATP binding"/>
    <property type="evidence" value="ECO:0007669"/>
    <property type="project" value="UniProtKB-KW"/>
</dbReference>
<dbReference type="Pfam" id="PF02626">
    <property type="entry name" value="CT_A_B"/>
    <property type="match status" value="1"/>
</dbReference>
<dbReference type="Proteomes" id="UP000305778">
    <property type="component" value="Unassembled WGS sequence"/>
</dbReference>
<evidence type="ECO:0000256" key="1">
    <source>
        <dbReference type="ARBA" id="ARBA00022741"/>
    </source>
</evidence>
<evidence type="ECO:0000259" key="4">
    <source>
        <dbReference type="SMART" id="SM00797"/>
    </source>
</evidence>
<dbReference type="GO" id="GO:0016787">
    <property type="term" value="F:hydrolase activity"/>
    <property type="evidence" value="ECO:0007669"/>
    <property type="project" value="UniProtKB-KW"/>
</dbReference>
<dbReference type="EMBL" id="SUMC01000075">
    <property type="protein sequence ID" value="TKA01169.1"/>
    <property type="molecule type" value="Genomic_DNA"/>
</dbReference>
<dbReference type="PANTHER" id="PTHR43309:SF3">
    <property type="entry name" value="5-OXOPROLINASE SUBUNIT C"/>
    <property type="match status" value="1"/>
</dbReference>
<evidence type="ECO:0000256" key="3">
    <source>
        <dbReference type="ARBA" id="ARBA00022840"/>
    </source>
</evidence>
<accession>A0A4V6WJ11</accession>
<organism evidence="5 6">
    <name type="scientific">Actinacidiphila oryziradicis</name>
    <dbReference type="NCBI Taxonomy" id="2571141"/>
    <lineage>
        <taxon>Bacteria</taxon>
        <taxon>Bacillati</taxon>
        <taxon>Actinomycetota</taxon>
        <taxon>Actinomycetes</taxon>
        <taxon>Kitasatosporales</taxon>
        <taxon>Streptomycetaceae</taxon>
        <taxon>Actinacidiphila</taxon>
    </lineage>
</organism>
<keyword evidence="2" id="KW-0378">Hydrolase</keyword>
<dbReference type="PANTHER" id="PTHR43309">
    <property type="entry name" value="5-OXOPROLINASE SUBUNIT C"/>
    <property type="match status" value="1"/>
</dbReference>
<keyword evidence="5" id="KW-0808">Transferase</keyword>
<dbReference type="AlphaFoldDB" id="A0A4V6WJ11"/>
<feature type="domain" description="Carboxyltransferase" evidence="4">
    <location>
        <begin position="27"/>
        <end position="291"/>
    </location>
</feature>
<dbReference type="NCBIfam" id="TIGR00724">
    <property type="entry name" value="urea_amlyse_rel"/>
    <property type="match status" value="1"/>
</dbReference>
<dbReference type="Gene3D" id="2.40.100.10">
    <property type="entry name" value="Cyclophilin-like"/>
    <property type="match status" value="1"/>
</dbReference>
<dbReference type="SUPFAM" id="SSF50891">
    <property type="entry name" value="Cyclophilin-like"/>
    <property type="match status" value="1"/>
</dbReference>
<sequence>MMIRSVDVLKAGSLTTVQDRGRIGLAQLAVPRSGALDAPAWRLANRLVGNPEDAAALETTLTGPVLRPRVACHIAVTGAWSPVLVDGRPGPWGIPIWARPGQVVEIGTATRGLRSYIAISGGLAVDPVLGSRSTDLLSGLGPSPLRDGDLLPLGTQTGPPAAIDYAPYPPPPTELKLRIVLGPRHDWFTDATLAAFTQATYTVTTYSNRIALRLEGPPLQRRHTTELPSEPVVTGAIEVPSDGNPLIFLNDHPTTAGYPVVAVVAADDLAACAQARPGTTVRLWVRPAAMR</sequence>
<comment type="caution">
    <text evidence="5">The sequence shown here is derived from an EMBL/GenBank/DDBJ whole genome shotgun (WGS) entry which is preliminary data.</text>
</comment>
<keyword evidence="6" id="KW-1185">Reference proteome</keyword>
<keyword evidence="3" id="KW-0067">ATP-binding</keyword>
<evidence type="ECO:0000313" key="6">
    <source>
        <dbReference type="Proteomes" id="UP000305778"/>
    </source>
</evidence>
<dbReference type="InterPro" id="IPR052708">
    <property type="entry name" value="PxpC"/>
</dbReference>
<protein>
    <submittedName>
        <fullName evidence="5">Biotin-dependent carboxyltransferase family protein</fullName>
    </submittedName>
</protein>
<dbReference type="OrthoDB" id="9768696at2"/>
<proteinExistence type="predicted"/>
<keyword evidence="1" id="KW-0547">Nucleotide-binding</keyword>
<dbReference type="InterPro" id="IPR003778">
    <property type="entry name" value="CT_A_B"/>
</dbReference>
<dbReference type="SMART" id="SM00797">
    <property type="entry name" value="AHS2"/>
    <property type="match status" value="1"/>
</dbReference>
<dbReference type="GO" id="GO:0016740">
    <property type="term" value="F:transferase activity"/>
    <property type="evidence" value="ECO:0007669"/>
    <property type="project" value="UniProtKB-KW"/>
</dbReference>